<dbReference type="EMBL" id="JARKIB010000110">
    <property type="protein sequence ID" value="KAJ7738724.1"/>
    <property type="molecule type" value="Genomic_DNA"/>
</dbReference>
<proteinExistence type="predicted"/>
<gene>
    <name evidence="1" type="ORF">B0H16DRAFT_1569613</name>
</gene>
<accession>A0AAD7IC64</accession>
<dbReference type="Proteomes" id="UP001215598">
    <property type="component" value="Unassembled WGS sequence"/>
</dbReference>
<sequence length="309" mass="32895">MTSLREQRILEVRSTKLPFADSSNRTKLHAHLRSASASSPRKSPPTCTLSLASVSTASGISIHSTPSSVHVPFPSDNDDTAGCCGDVPRPMVVRRRPRARTSHVETPRPAQPLRAVWRNPKQTIPARSAAALSKRVAVSMTPDLRAAALVEHSLAQHIQEHGNSGEQSEFARQDALLLERLRTTLALHGRRTRPSSPTGITIAPPTICAPSVLSTASDDLLGGTVSGVASPMRTPPPALFIPARARSGSRGSIGEGNATLNMPALAASLILRRHEGGRRTASPGTFALARLERRRTPSPLSGHVQVLSN</sequence>
<evidence type="ECO:0000313" key="2">
    <source>
        <dbReference type="Proteomes" id="UP001215598"/>
    </source>
</evidence>
<name>A0AAD7IC64_9AGAR</name>
<reference evidence="1" key="1">
    <citation type="submission" date="2023-03" db="EMBL/GenBank/DDBJ databases">
        <title>Massive genome expansion in bonnet fungi (Mycena s.s.) driven by repeated elements and novel gene families across ecological guilds.</title>
        <authorList>
            <consortium name="Lawrence Berkeley National Laboratory"/>
            <person name="Harder C.B."/>
            <person name="Miyauchi S."/>
            <person name="Viragh M."/>
            <person name="Kuo A."/>
            <person name="Thoen E."/>
            <person name="Andreopoulos B."/>
            <person name="Lu D."/>
            <person name="Skrede I."/>
            <person name="Drula E."/>
            <person name="Henrissat B."/>
            <person name="Morin E."/>
            <person name="Kohler A."/>
            <person name="Barry K."/>
            <person name="LaButti K."/>
            <person name="Morin E."/>
            <person name="Salamov A."/>
            <person name="Lipzen A."/>
            <person name="Mereny Z."/>
            <person name="Hegedus B."/>
            <person name="Baldrian P."/>
            <person name="Stursova M."/>
            <person name="Weitz H."/>
            <person name="Taylor A."/>
            <person name="Grigoriev I.V."/>
            <person name="Nagy L.G."/>
            <person name="Martin F."/>
            <person name="Kauserud H."/>
        </authorList>
    </citation>
    <scope>NUCLEOTIDE SEQUENCE</scope>
    <source>
        <strain evidence="1">CBHHK182m</strain>
    </source>
</reference>
<keyword evidence="2" id="KW-1185">Reference proteome</keyword>
<protein>
    <submittedName>
        <fullName evidence="1">Uncharacterized protein</fullName>
    </submittedName>
</protein>
<comment type="caution">
    <text evidence="1">The sequence shown here is derived from an EMBL/GenBank/DDBJ whole genome shotgun (WGS) entry which is preliminary data.</text>
</comment>
<evidence type="ECO:0000313" key="1">
    <source>
        <dbReference type="EMBL" id="KAJ7738724.1"/>
    </source>
</evidence>
<organism evidence="1 2">
    <name type="scientific">Mycena metata</name>
    <dbReference type="NCBI Taxonomy" id="1033252"/>
    <lineage>
        <taxon>Eukaryota</taxon>
        <taxon>Fungi</taxon>
        <taxon>Dikarya</taxon>
        <taxon>Basidiomycota</taxon>
        <taxon>Agaricomycotina</taxon>
        <taxon>Agaricomycetes</taxon>
        <taxon>Agaricomycetidae</taxon>
        <taxon>Agaricales</taxon>
        <taxon>Marasmiineae</taxon>
        <taxon>Mycenaceae</taxon>
        <taxon>Mycena</taxon>
    </lineage>
</organism>
<dbReference type="AlphaFoldDB" id="A0AAD7IC64"/>